<dbReference type="EMBL" id="JAAAUY010000429">
    <property type="protein sequence ID" value="KAF9330017.1"/>
    <property type="molecule type" value="Genomic_DNA"/>
</dbReference>
<dbReference type="GO" id="GO:0006629">
    <property type="term" value="P:lipid metabolic process"/>
    <property type="evidence" value="ECO:0007669"/>
    <property type="project" value="UniProtKB-ARBA"/>
</dbReference>
<evidence type="ECO:0000313" key="9">
    <source>
        <dbReference type="Proteomes" id="UP000696485"/>
    </source>
</evidence>
<comment type="similarity">
    <text evidence="1 6">Belongs to the cytochrome P450 family.</text>
</comment>
<evidence type="ECO:0000256" key="2">
    <source>
        <dbReference type="ARBA" id="ARBA00022723"/>
    </source>
</evidence>
<evidence type="ECO:0000256" key="7">
    <source>
        <dbReference type="SAM" id="Phobius"/>
    </source>
</evidence>
<dbReference type="InterPro" id="IPR001128">
    <property type="entry name" value="Cyt_P450"/>
</dbReference>
<name>A0A9P5SLR9_9FUNG</name>
<dbReference type="GO" id="GO:0016705">
    <property type="term" value="F:oxidoreductase activity, acting on paired donors, with incorporation or reduction of molecular oxygen"/>
    <property type="evidence" value="ECO:0007669"/>
    <property type="project" value="InterPro"/>
</dbReference>
<dbReference type="SUPFAM" id="SSF48264">
    <property type="entry name" value="Cytochrome P450"/>
    <property type="match status" value="1"/>
</dbReference>
<dbReference type="GO" id="GO:0020037">
    <property type="term" value="F:heme binding"/>
    <property type="evidence" value="ECO:0007669"/>
    <property type="project" value="InterPro"/>
</dbReference>
<dbReference type="Gene3D" id="1.10.630.10">
    <property type="entry name" value="Cytochrome P450"/>
    <property type="match status" value="1"/>
</dbReference>
<evidence type="ECO:0000256" key="1">
    <source>
        <dbReference type="ARBA" id="ARBA00010617"/>
    </source>
</evidence>
<keyword evidence="3 6" id="KW-0560">Oxidoreductase</keyword>
<evidence type="ECO:0000256" key="5">
    <source>
        <dbReference type="PIRSR" id="PIRSR602401-1"/>
    </source>
</evidence>
<dbReference type="PANTHER" id="PTHR24296">
    <property type="entry name" value="CYTOCHROME P450"/>
    <property type="match status" value="1"/>
</dbReference>
<evidence type="ECO:0000256" key="3">
    <source>
        <dbReference type="ARBA" id="ARBA00023002"/>
    </source>
</evidence>
<keyword evidence="7" id="KW-1133">Transmembrane helix</keyword>
<dbReference type="Pfam" id="PF00067">
    <property type="entry name" value="p450"/>
    <property type="match status" value="1"/>
</dbReference>
<feature type="binding site" description="axial binding residue" evidence="5">
    <location>
        <position position="486"/>
    </location>
    <ligand>
        <name>heme</name>
        <dbReference type="ChEBI" id="CHEBI:30413"/>
    </ligand>
    <ligandPart>
        <name>Fe</name>
        <dbReference type="ChEBI" id="CHEBI:18248"/>
    </ligandPart>
</feature>
<sequence length="540" mass="61414">MILVGLKRFIERQIRKSKRSPFEYIVLATLGFLVAAIAKYPNRAFLTRARPDLEKCHAVGYPLLGNMPQLLRNRSDSLNSMNTAFKHFGDVFTLTIPLFGRIILVNSPEILEHVLKTNFNNYVKGKIFYDQLHDILGHGIFVSDGDAWRFHRKTAANIFTTRLYRQLVEGAFRDSAHDLISVLVHSQKRSQDPAVDLQALFLKLTLDAFGKLTFGLEFNAMRNEGSNEFGDAFDYLTANVDARSANPFWFITDKIEPGKSAALSKAIGILHKWAKMAITARRNETPEAREARQRDLLDHFYSYTSDDGSHLDDTSLEEIFINFMIAGRDTTAQQLTWQFYSLMSNPRTMKNLVKEVDIVLQGSDRYTYETIMNELPYMKAVFHETLRLYPPVPKNVKTAVEDDVLPGGVKVYKGDVIGISSYCLGRNKAVWGEDAELFVPERWLVDDQDKEHHHQGNDKANKSPFGKFRAESPYKFTSFNAGPRLCLGQTFATLESMVTTAMLLQRFRFTMVPGQPTPLAKPSVTLPMNQPLYTIVSDRI</sequence>
<dbReference type="PRINTS" id="PR00463">
    <property type="entry name" value="EP450I"/>
</dbReference>
<evidence type="ECO:0000313" key="8">
    <source>
        <dbReference type="EMBL" id="KAF9330017.1"/>
    </source>
</evidence>
<protein>
    <recommendedName>
        <fullName evidence="10">Cytochrome P450</fullName>
    </recommendedName>
</protein>
<keyword evidence="9" id="KW-1185">Reference proteome</keyword>
<evidence type="ECO:0000256" key="6">
    <source>
        <dbReference type="RuleBase" id="RU000461"/>
    </source>
</evidence>
<keyword evidence="4 5" id="KW-0408">Iron</keyword>
<comment type="caution">
    <text evidence="8">The sequence shown here is derived from an EMBL/GenBank/DDBJ whole genome shotgun (WGS) entry which is preliminary data.</text>
</comment>
<dbReference type="InterPro" id="IPR036396">
    <property type="entry name" value="Cyt_P450_sf"/>
</dbReference>
<keyword evidence="7" id="KW-0472">Membrane</keyword>
<proteinExistence type="inferred from homology"/>
<comment type="cofactor">
    <cofactor evidence="5">
        <name>heme</name>
        <dbReference type="ChEBI" id="CHEBI:30413"/>
    </cofactor>
</comment>
<dbReference type="InterPro" id="IPR017972">
    <property type="entry name" value="Cyt_P450_CS"/>
</dbReference>
<feature type="transmembrane region" description="Helical" evidence="7">
    <location>
        <begin position="21"/>
        <end position="40"/>
    </location>
</feature>
<evidence type="ECO:0008006" key="10">
    <source>
        <dbReference type="Google" id="ProtNLM"/>
    </source>
</evidence>
<dbReference type="PROSITE" id="PS00086">
    <property type="entry name" value="CYTOCHROME_P450"/>
    <property type="match status" value="1"/>
</dbReference>
<organism evidence="8 9">
    <name type="scientific">Podila minutissima</name>
    <dbReference type="NCBI Taxonomy" id="64525"/>
    <lineage>
        <taxon>Eukaryota</taxon>
        <taxon>Fungi</taxon>
        <taxon>Fungi incertae sedis</taxon>
        <taxon>Mucoromycota</taxon>
        <taxon>Mortierellomycotina</taxon>
        <taxon>Mortierellomycetes</taxon>
        <taxon>Mortierellales</taxon>
        <taxon>Mortierellaceae</taxon>
        <taxon>Podila</taxon>
    </lineage>
</organism>
<evidence type="ECO:0000256" key="4">
    <source>
        <dbReference type="ARBA" id="ARBA00023004"/>
    </source>
</evidence>
<gene>
    <name evidence="8" type="ORF">BG006_006989</name>
</gene>
<dbReference type="GO" id="GO:0004497">
    <property type="term" value="F:monooxygenase activity"/>
    <property type="evidence" value="ECO:0007669"/>
    <property type="project" value="UniProtKB-KW"/>
</dbReference>
<keyword evidence="5 6" id="KW-0349">Heme</keyword>
<keyword evidence="6" id="KW-0503">Monooxygenase</keyword>
<dbReference type="Proteomes" id="UP000696485">
    <property type="component" value="Unassembled WGS sequence"/>
</dbReference>
<reference evidence="8" key="1">
    <citation type="journal article" date="2020" name="Fungal Divers.">
        <title>Resolving the Mortierellaceae phylogeny through synthesis of multi-gene phylogenetics and phylogenomics.</title>
        <authorList>
            <person name="Vandepol N."/>
            <person name="Liber J."/>
            <person name="Desiro A."/>
            <person name="Na H."/>
            <person name="Kennedy M."/>
            <person name="Barry K."/>
            <person name="Grigoriev I.V."/>
            <person name="Miller A.N."/>
            <person name="O'Donnell K."/>
            <person name="Stajich J.E."/>
            <person name="Bonito G."/>
        </authorList>
    </citation>
    <scope>NUCLEOTIDE SEQUENCE</scope>
    <source>
        <strain evidence="8">NVP1</strain>
    </source>
</reference>
<keyword evidence="7" id="KW-0812">Transmembrane</keyword>
<dbReference type="PRINTS" id="PR00385">
    <property type="entry name" value="P450"/>
</dbReference>
<keyword evidence="2 5" id="KW-0479">Metal-binding</keyword>
<accession>A0A9P5SLR9</accession>
<dbReference type="GO" id="GO:0005506">
    <property type="term" value="F:iron ion binding"/>
    <property type="evidence" value="ECO:0007669"/>
    <property type="project" value="InterPro"/>
</dbReference>
<dbReference type="InterPro" id="IPR002401">
    <property type="entry name" value="Cyt_P450_E_grp-I"/>
</dbReference>
<dbReference type="AlphaFoldDB" id="A0A9P5SLR9"/>